<dbReference type="InterPro" id="IPR029039">
    <property type="entry name" value="Flavoprotein-like_sf"/>
</dbReference>
<name>A0A8H6WG45_9AGAR</name>
<proteinExistence type="predicted"/>
<feature type="domain" description="NADPH-dependent FMN reductase-like" evidence="1">
    <location>
        <begin position="2"/>
        <end position="147"/>
    </location>
</feature>
<dbReference type="EMBL" id="JACAZF010000001">
    <property type="protein sequence ID" value="KAF7316445.1"/>
    <property type="molecule type" value="Genomic_DNA"/>
</dbReference>
<dbReference type="InterPro" id="IPR005025">
    <property type="entry name" value="FMN_Rdtase-like_dom"/>
</dbReference>
<dbReference type="Pfam" id="PF03358">
    <property type="entry name" value="FMN_red"/>
    <property type="match status" value="1"/>
</dbReference>
<dbReference type="Gene3D" id="3.40.50.360">
    <property type="match status" value="1"/>
</dbReference>
<dbReference type="OrthoDB" id="68575at2759"/>
<evidence type="ECO:0000313" key="3">
    <source>
        <dbReference type="EMBL" id="KAF7316445.1"/>
    </source>
</evidence>
<dbReference type="GO" id="GO:0016491">
    <property type="term" value="F:oxidoreductase activity"/>
    <property type="evidence" value="ECO:0007669"/>
    <property type="project" value="InterPro"/>
</dbReference>
<keyword evidence="4" id="KW-1185">Reference proteome</keyword>
<accession>A0A8H6WG45</accession>
<dbReference type="GO" id="GO:0005829">
    <property type="term" value="C:cytosol"/>
    <property type="evidence" value="ECO:0007669"/>
    <property type="project" value="TreeGrafter"/>
</dbReference>
<dbReference type="PANTHER" id="PTHR30543">
    <property type="entry name" value="CHROMATE REDUCTASE"/>
    <property type="match status" value="1"/>
</dbReference>
<dbReference type="PANTHER" id="PTHR30543:SF21">
    <property type="entry name" value="NAD(P)H-DEPENDENT FMN REDUCTASE LOT6"/>
    <property type="match status" value="1"/>
</dbReference>
<sequence>MTRIALIIGSTRTPRIGPSIANVVLEIVKPLLPSGSTLEILDLKDHPVPMHLFDAPPAGVTPGSYPDAATNAWSAVISSFDAFIILTPQHNWGYPAVLKLALDALYHEWAKKPAVVISYGSHGGGKANAQLRQVLSGLRMRVCERFVELPFARGHDQAGAEIDSATNDRWRIENKKVELVQAWDAFMALCA</sequence>
<evidence type="ECO:0000313" key="2">
    <source>
        <dbReference type="EMBL" id="KAF7316442.1"/>
    </source>
</evidence>
<dbReference type="EMBL" id="JACAZF010000001">
    <property type="protein sequence ID" value="KAF7316442.1"/>
    <property type="molecule type" value="Genomic_DNA"/>
</dbReference>
<dbReference type="AlphaFoldDB" id="A0A8H6WG45"/>
<dbReference type="RefSeq" id="XP_037226465.1">
    <property type="nucleotide sequence ID" value="XM_037358555.1"/>
</dbReference>
<gene>
    <name evidence="2" type="ORF">MIND_00163200</name>
    <name evidence="3" type="ORF">MIND_00163500</name>
</gene>
<evidence type="ECO:0000259" key="1">
    <source>
        <dbReference type="Pfam" id="PF03358"/>
    </source>
</evidence>
<evidence type="ECO:0000313" key="4">
    <source>
        <dbReference type="Proteomes" id="UP000636479"/>
    </source>
</evidence>
<protein>
    <submittedName>
        <fullName evidence="2">NAD(P)H-dependent FMN reductase</fullName>
    </submittedName>
</protein>
<dbReference type="Proteomes" id="UP000636479">
    <property type="component" value="Unassembled WGS sequence"/>
</dbReference>
<comment type="caution">
    <text evidence="2">The sequence shown here is derived from an EMBL/GenBank/DDBJ whole genome shotgun (WGS) entry which is preliminary data.</text>
</comment>
<organism evidence="2 4">
    <name type="scientific">Mycena indigotica</name>
    <dbReference type="NCBI Taxonomy" id="2126181"/>
    <lineage>
        <taxon>Eukaryota</taxon>
        <taxon>Fungi</taxon>
        <taxon>Dikarya</taxon>
        <taxon>Basidiomycota</taxon>
        <taxon>Agaricomycotina</taxon>
        <taxon>Agaricomycetes</taxon>
        <taxon>Agaricomycetidae</taxon>
        <taxon>Agaricales</taxon>
        <taxon>Marasmiineae</taxon>
        <taxon>Mycenaceae</taxon>
        <taxon>Mycena</taxon>
    </lineage>
</organism>
<dbReference type="InterPro" id="IPR050712">
    <property type="entry name" value="NAD(P)H-dep_reductase"/>
</dbReference>
<dbReference type="SUPFAM" id="SSF52218">
    <property type="entry name" value="Flavoproteins"/>
    <property type="match status" value="1"/>
</dbReference>
<dbReference type="GO" id="GO:0010181">
    <property type="term" value="F:FMN binding"/>
    <property type="evidence" value="ECO:0007669"/>
    <property type="project" value="TreeGrafter"/>
</dbReference>
<dbReference type="GeneID" id="59341071"/>
<reference evidence="2" key="1">
    <citation type="submission" date="2020-05" db="EMBL/GenBank/DDBJ databases">
        <title>Mycena genomes resolve the evolution of fungal bioluminescence.</title>
        <authorList>
            <person name="Tsai I.J."/>
        </authorList>
    </citation>
    <scope>NUCLEOTIDE SEQUENCE</scope>
    <source>
        <strain evidence="2">171206Taipei</strain>
    </source>
</reference>